<dbReference type="InterPro" id="IPR001387">
    <property type="entry name" value="Cro/C1-type_HTH"/>
</dbReference>
<dbReference type="InterPro" id="IPR010982">
    <property type="entry name" value="Lambda_DNA-bd_dom_sf"/>
</dbReference>
<dbReference type="Pfam" id="PF13560">
    <property type="entry name" value="HTH_31"/>
    <property type="match status" value="1"/>
</dbReference>
<evidence type="ECO:0000313" key="3">
    <source>
        <dbReference type="Proteomes" id="UP000295096"/>
    </source>
</evidence>
<dbReference type="SMART" id="SM00530">
    <property type="entry name" value="HTH_XRE"/>
    <property type="match status" value="1"/>
</dbReference>
<evidence type="ECO:0000313" key="2">
    <source>
        <dbReference type="EMBL" id="TDH64083.1"/>
    </source>
</evidence>
<dbReference type="CDD" id="cd00093">
    <property type="entry name" value="HTH_XRE"/>
    <property type="match status" value="1"/>
</dbReference>
<accession>A0A4R5QLS4</accession>
<proteinExistence type="predicted"/>
<gene>
    <name evidence="2" type="ORF">E2C06_03725</name>
</gene>
<dbReference type="PROSITE" id="PS50943">
    <property type="entry name" value="HTH_CROC1"/>
    <property type="match status" value="1"/>
</dbReference>
<dbReference type="Proteomes" id="UP000295096">
    <property type="component" value="Unassembled WGS sequence"/>
</dbReference>
<evidence type="ECO:0000259" key="1">
    <source>
        <dbReference type="PROSITE" id="PS50943"/>
    </source>
</evidence>
<dbReference type="SUPFAM" id="SSF47413">
    <property type="entry name" value="lambda repressor-like DNA-binding domains"/>
    <property type="match status" value="1"/>
</dbReference>
<comment type="caution">
    <text evidence="2">The sequence shown here is derived from an EMBL/GenBank/DDBJ whole genome shotgun (WGS) entry which is preliminary data.</text>
</comment>
<reference evidence="2 3" key="1">
    <citation type="journal article" date="2016" name="J. Microbiol.">
        <title>Dankookia rubra gen. nov., sp. nov., an alphaproteobacterium isolated from sediment of a shallow stream.</title>
        <authorList>
            <person name="Kim W.H."/>
            <person name="Kim D.H."/>
            <person name="Kang K."/>
            <person name="Ahn T.Y."/>
        </authorList>
    </citation>
    <scope>NUCLEOTIDE SEQUENCE [LARGE SCALE GENOMIC DNA]</scope>
    <source>
        <strain evidence="2 3">JCM30602</strain>
    </source>
</reference>
<dbReference type="EMBL" id="SMSJ01000003">
    <property type="protein sequence ID" value="TDH64083.1"/>
    <property type="molecule type" value="Genomic_DNA"/>
</dbReference>
<organism evidence="2 3">
    <name type="scientific">Dankookia rubra</name>
    <dbReference type="NCBI Taxonomy" id="1442381"/>
    <lineage>
        <taxon>Bacteria</taxon>
        <taxon>Pseudomonadati</taxon>
        <taxon>Pseudomonadota</taxon>
        <taxon>Alphaproteobacteria</taxon>
        <taxon>Acetobacterales</taxon>
        <taxon>Roseomonadaceae</taxon>
        <taxon>Dankookia</taxon>
    </lineage>
</organism>
<dbReference type="AlphaFoldDB" id="A0A4R5QLS4"/>
<dbReference type="Gene3D" id="1.10.260.40">
    <property type="entry name" value="lambda repressor-like DNA-binding domains"/>
    <property type="match status" value="1"/>
</dbReference>
<dbReference type="GO" id="GO:0003677">
    <property type="term" value="F:DNA binding"/>
    <property type="evidence" value="ECO:0007669"/>
    <property type="project" value="InterPro"/>
</dbReference>
<dbReference type="OrthoDB" id="5446846at2"/>
<sequence length="296" mass="31762">MRFADIGQQLRAYRLESGLRAEEIAARLGVSRAALYRYEKGEVIKLDTIRRLAELLKISPLSLLGIGIDYFSRPLAFQERLRQLEEEADQILVFGGSVCFQVASDAYEAALNEAWAEAAEAGGDPIQGRGQAEQALSILSMRRKLYQQRRPSIIAILSEAALRRSLEDGIAGSLATSERGRARGRAAAAAEIENLANLMEAVPIGLQIGLKEGPEPTGGFIVLRGRERAHVVTSPFPPDTSPAVGAGVAMITAADEAVSLHQRVAESAWRDALKGGVAASRLRALLHDASPTEAAA</sequence>
<name>A0A4R5QLS4_9PROT</name>
<protein>
    <submittedName>
        <fullName evidence="2">XRE family transcriptional regulator</fullName>
    </submittedName>
</protein>
<feature type="domain" description="HTH cro/C1-type" evidence="1">
    <location>
        <begin position="10"/>
        <end position="63"/>
    </location>
</feature>
<keyword evidence="3" id="KW-1185">Reference proteome</keyword>